<dbReference type="InterPro" id="IPR021328">
    <property type="entry name" value="CotB-like"/>
</dbReference>
<evidence type="ECO:0000313" key="1">
    <source>
        <dbReference type="EMBL" id="MBY0759531.1"/>
    </source>
</evidence>
<dbReference type="Proteomes" id="UP000779049">
    <property type="component" value="Unassembled WGS sequence"/>
</dbReference>
<protein>
    <submittedName>
        <fullName evidence="1">DUF2935 domain-containing protein</fullName>
    </submittedName>
</protein>
<sequence>MLEHHWKHICFFGRIMKEHALFLQAGFPAGETGYRNKANWYREEFEKALWQTVRLSDGMVGKDVLRSGEVFTEFTVMAEQQTGRLTKIPIDFRITQAEERLRAGCAKCADERMAWRIGQLNQHVLHLLSGLIMFKKQILREVTSCRLYTANYPLLIEHIIREAELYQHIITSLEERTCMSSENMVETELFWNQIMMEHALFIRGLLDPTECELVETADTFAGDYCRLLEEARQQDCRAMNGLTRRTLETTKRYRDFKAAGTKGITGCDIRSIILTLLADHVLREAQPDATVIEEGLSISRNSVEDAQSEVIDWVDALNL</sequence>
<comment type="caution">
    <text evidence="1">The sequence shown here is derived from an EMBL/GenBank/DDBJ whole genome shotgun (WGS) entry which is preliminary data.</text>
</comment>
<dbReference type="Gene3D" id="1.20.1260.120">
    <property type="entry name" value="Protein of unknown function DUF2935"/>
    <property type="match status" value="1"/>
</dbReference>
<evidence type="ECO:0000313" key="2">
    <source>
        <dbReference type="Proteomes" id="UP000779049"/>
    </source>
</evidence>
<gene>
    <name evidence="1" type="ORF">FLB61_10615</name>
</gene>
<organism evidence="1 2">
    <name type="scientific">Sellimonas caecigallum</name>
    <dbReference type="NCBI Taxonomy" id="2592333"/>
    <lineage>
        <taxon>Bacteria</taxon>
        <taxon>Bacillati</taxon>
        <taxon>Bacillota</taxon>
        <taxon>Clostridia</taxon>
        <taxon>Lachnospirales</taxon>
        <taxon>Lachnospiraceae</taxon>
        <taxon>Sellimonas</taxon>
    </lineage>
</organism>
<keyword evidence="2" id="KW-1185">Reference proteome</keyword>
<reference evidence="1 2" key="1">
    <citation type="journal article" date="2020" name="New Microbes New Infect">
        <title>Sellimonas caecigallum sp. nov., description and genome sequence of a new member of the Sellimonas genus isolated from the cecum of feral chicken.</title>
        <authorList>
            <person name="Wongkuna S."/>
            <person name="Ghimire S."/>
            <person name="Antony L."/>
            <person name="Chankhamhaengdecha S."/>
            <person name="Janvilisri T."/>
            <person name="Scaria J."/>
        </authorList>
    </citation>
    <scope>NUCLEOTIDE SEQUENCE [LARGE SCALE GENOMIC DNA]</scope>
    <source>
        <strain evidence="1 2">SW451</strain>
    </source>
</reference>
<dbReference type="Pfam" id="PF11155">
    <property type="entry name" value="DUF2935"/>
    <property type="match status" value="2"/>
</dbReference>
<proteinExistence type="predicted"/>
<dbReference type="EMBL" id="VIRV01000018">
    <property type="protein sequence ID" value="MBY0759531.1"/>
    <property type="molecule type" value="Genomic_DNA"/>
</dbReference>
<name>A0ABS7L8V5_9FIRM</name>
<accession>A0ABS7L8V5</accession>
<dbReference type="SUPFAM" id="SSF158430">
    <property type="entry name" value="Bacillus cereus metalloprotein-like"/>
    <property type="match status" value="2"/>
</dbReference>